<reference evidence="7 8" key="1">
    <citation type="submission" date="2024-02" db="EMBL/GenBank/DDBJ databases">
        <title>Chromosome-scale genome assembly of the rough periwinkle Littorina saxatilis.</title>
        <authorList>
            <person name="De Jode A."/>
            <person name="Faria R."/>
            <person name="Formenti G."/>
            <person name="Sims Y."/>
            <person name="Smith T.P."/>
            <person name="Tracey A."/>
            <person name="Wood J.M.D."/>
            <person name="Zagrodzka Z.B."/>
            <person name="Johannesson K."/>
            <person name="Butlin R.K."/>
            <person name="Leder E.H."/>
        </authorList>
    </citation>
    <scope>NUCLEOTIDE SEQUENCE [LARGE SCALE GENOMIC DNA]</scope>
    <source>
        <strain evidence="7">Snail1</strain>
        <tissue evidence="7">Muscle</tissue>
    </source>
</reference>
<evidence type="ECO:0000256" key="3">
    <source>
        <dbReference type="ARBA" id="ARBA00022989"/>
    </source>
</evidence>
<evidence type="ECO:0000256" key="1">
    <source>
        <dbReference type="ARBA" id="ARBA00004141"/>
    </source>
</evidence>
<feature type="transmembrane region" description="Helical" evidence="6">
    <location>
        <begin position="136"/>
        <end position="156"/>
    </location>
</feature>
<dbReference type="InterPro" id="IPR011701">
    <property type="entry name" value="MFS"/>
</dbReference>
<dbReference type="PANTHER" id="PTHR23507">
    <property type="entry name" value="ZGC:174356"/>
    <property type="match status" value="1"/>
</dbReference>
<proteinExistence type="predicted"/>
<comment type="caution">
    <text evidence="7">The sequence shown here is derived from an EMBL/GenBank/DDBJ whole genome shotgun (WGS) entry which is preliminary data.</text>
</comment>
<dbReference type="GO" id="GO:0022857">
    <property type="term" value="F:transmembrane transporter activity"/>
    <property type="evidence" value="ECO:0007669"/>
    <property type="project" value="InterPro"/>
</dbReference>
<keyword evidence="2 6" id="KW-0812">Transmembrane</keyword>
<dbReference type="SUPFAM" id="SSF103473">
    <property type="entry name" value="MFS general substrate transporter"/>
    <property type="match status" value="1"/>
</dbReference>
<dbReference type="Gene3D" id="1.20.1250.20">
    <property type="entry name" value="MFS general substrate transporter like domains"/>
    <property type="match status" value="1"/>
</dbReference>
<evidence type="ECO:0000256" key="6">
    <source>
        <dbReference type="SAM" id="Phobius"/>
    </source>
</evidence>
<keyword evidence="8" id="KW-1185">Reference proteome</keyword>
<dbReference type="AlphaFoldDB" id="A0AAN9AI15"/>
<keyword evidence="3 6" id="KW-1133">Transmembrane helix</keyword>
<name>A0AAN9AI15_9CAEN</name>
<evidence type="ECO:0000256" key="2">
    <source>
        <dbReference type="ARBA" id="ARBA00022692"/>
    </source>
</evidence>
<evidence type="ECO:0000256" key="4">
    <source>
        <dbReference type="ARBA" id="ARBA00023136"/>
    </source>
</evidence>
<feature type="region of interest" description="Disordered" evidence="5">
    <location>
        <begin position="535"/>
        <end position="571"/>
    </location>
</feature>
<organism evidence="7 8">
    <name type="scientific">Littorina saxatilis</name>
    <dbReference type="NCBI Taxonomy" id="31220"/>
    <lineage>
        <taxon>Eukaryota</taxon>
        <taxon>Metazoa</taxon>
        <taxon>Spiralia</taxon>
        <taxon>Lophotrochozoa</taxon>
        <taxon>Mollusca</taxon>
        <taxon>Gastropoda</taxon>
        <taxon>Caenogastropoda</taxon>
        <taxon>Littorinimorpha</taxon>
        <taxon>Littorinoidea</taxon>
        <taxon>Littorinidae</taxon>
        <taxon>Littorina</taxon>
    </lineage>
</organism>
<evidence type="ECO:0000313" key="7">
    <source>
        <dbReference type="EMBL" id="KAK7087292.1"/>
    </source>
</evidence>
<accession>A0AAN9AI15</accession>
<feature type="transmembrane region" description="Helical" evidence="6">
    <location>
        <begin position="204"/>
        <end position="222"/>
    </location>
</feature>
<keyword evidence="4 6" id="KW-0472">Membrane</keyword>
<feature type="transmembrane region" description="Helical" evidence="6">
    <location>
        <begin position="487"/>
        <end position="507"/>
    </location>
</feature>
<evidence type="ECO:0000256" key="5">
    <source>
        <dbReference type="SAM" id="MobiDB-lite"/>
    </source>
</evidence>
<feature type="transmembrane region" description="Helical" evidence="6">
    <location>
        <begin position="162"/>
        <end position="184"/>
    </location>
</feature>
<feature type="region of interest" description="Disordered" evidence="5">
    <location>
        <begin position="277"/>
        <end position="299"/>
    </location>
</feature>
<dbReference type="EMBL" id="JBAMIC010004070">
    <property type="protein sequence ID" value="KAK7087292.1"/>
    <property type="molecule type" value="Genomic_DNA"/>
</dbReference>
<feature type="transmembrane region" description="Helical" evidence="6">
    <location>
        <begin position="327"/>
        <end position="344"/>
    </location>
</feature>
<feature type="compositionally biased region" description="Acidic residues" evidence="5">
    <location>
        <begin position="281"/>
        <end position="292"/>
    </location>
</feature>
<sequence>MHFNARSFLREFVCDIVIFLYKIGESLLDATIRPYTITAVCRDIFDGVNDPGAGLDPWAVHKRALDTDHVSYGSSGYNSSETVCLRLHELPEIEAEVQRHAAGVLVAHRVLVNIPAVVLGLFCGAWSDTRGRKLPMMAPSVGSCLAVVLYLTSMQARDMKVALLLAGAATQGIFGKTALIAMAVNSHVSDTSDTDDRTRRLGRLLASNFLGMFLGSLLAGLLQDLSGLLTTLTVVSACHAVCVLTILVGVTETVGQDADEDDVSFVANKTGVKGAITSIKEEDEEGEEEEGEGGGGRKKRHALFSWAGLRDSLMAVGKKREGNKRSVIVISLVALTANACLKVGDQDITVLFVQQPPLSWPPSRYGYLVAADYGTMGLTLLFLLPLLSDTLRVSDITIVLLAIAFKLVRGLWAGFCTETWMMFASVVSGALGGLINPGLRSVLSKTGNSGEVGKLFSMQSSLETLSKLVGSSVFTGIYAVTVNAFPAAAYLSEAACYLAVLVLVLWLGQLVREDGAFGLLLTFARPYNALTRTGEATKPLPCTRSEEEEEGEGGKRETKTQDLFPLGASTP</sequence>
<comment type="subcellular location">
    <subcellularLocation>
        <location evidence="1">Membrane</location>
        <topology evidence="1">Multi-pass membrane protein</topology>
    </subcellularLocation>
</comment>
<dbReference type="Proteomes" id="UP001374579">
    <property type="component" value="Unassembled WGS sequence"/>
</dbReference>
<feature type="transmembrane region" description="Helical" evidence="6">
    <location>
        <begin position="364"/>
        <end position="384"/>
    </location>
</feature>
<feature type="transmembrane region" description="Helical" evidence="6">
    <location>
        <begin position="396"/>
        <end position="415"/>
    </location>
</feature>
<gene>
    <name evidence="7" type="ORF">V1264_021364</name>
</gene>
<evidence type="ECO:0000313" key="8">
    <source>
        <dbReference type="Proteomes" id="UP001374579"/>
    </source>
</evidence>
<protein>
    <submittedName>
        <fullName evidence="7">Uncharacterized protein</fullName>
    </submittedName>
</protein>
<dbReference type="Pfam" id="PF07690">
    <property type="entry name" value="MFS_1"/>
    <property type="match status" value="1"/>
</dbReference>
<dbReference type="InterPro" id="IPR036259">
    <property type="entry name" value="MFS_trans_sf"/>
</dbReference>
<dbReference type="GO" id="GO:0016020">
    <property type="term" value="C:membrane"/>
    <property type="evidence" value="ECO:0007669"/>
    <property type="project" value="UniProtKB-SubCell"/>
</dbReference>
<feature type="transmembrane region" description="Helical" evidence="6">
    <location>
        <begin position="228"/>
        <end position="250"/>
    </location>
</feature>
<dbReference type="PANTHER" id="PTHR23507:SF1">
    <property type="entry name" value="FI18259P1-RELATED"/>
    <property type="match status" value="1"/>
</dbReference>